<dbReference type="STRING" id="311180.SAMN04488050_111103"/>
<dbReference type="GO" id="GO:0046872">
    <property type="term" value="F:metal ion binding"/>
    <property type="evidence" value="ECO:0007669"/>
    <property type="project" value="UniProtKB-KW"/>
</dbReference>
<feature type="binding site" evidence="5">
    <location>
        <position position="117"/>
    </location>
    <ligand>
        <name>Mg(2+)</name>
        <dbReference type="ChEBI" id="CHEBI:18420"/>
    </ligand>
</feature>
<protein>
    <recommendedName>
        <fullName evidence="2">Putative 4-hydroxy-4-methyl-2-oxoglutarate aldolase</fullName>
    </recommendedName>
    <alternativeName>
        <fullName evidence="3">Regulator of ribonuclease activity homolog</fullName>
    </alternativeName>
    <alternativeName>
        <fullName evidence="4">RraA-like protein</fullName>
    </alternativeName>
</protein>
<evidence type="ECO:0000313" key="7">
    <source>
        <dbReference type="Proteomes" id="UP000199392"/>
    </source>
</evidence>
<proteinExistence type="predicted"/>
<comment type="cofactor">
    <cofactor evidence="1">
        <name>a divalent metal cation</name>
        <dbReference type="ChEBI" id="CHEBI:60240"/>
    </cofactor>
</comment>
<dbReference type="RefSeq" id="WP_092428207.1">
    <property type="nucleotide sequence ID" value="NZ_FNCL01000011.1"/>
</dbReference>
<dbReference type="Pfam" id="PF03737">
    <property type="entry name" value="RraA-like"/>
    <property type="match status" value="1"/>
</dbReference>
<dbReference type="OrthoDB" id="9812532at2"/>
<dbReference type="AlphaFoldDB" id="A0A1I6VIK6"/>
<name>A0A1I6VIK6_9RHOB</name>
<gene>
    <name evidence="6" type="ORF">SAMN04488050_111103</name>
</gene>
<keyword evidence="5" id="KW-0479">Metal-binding</keyword>
<reference evidence="7" key="1">
    <citation type="submission" date="2016-10" db="EMBL/GenBank/DDBJ databases">
        <authorList>
            <person name="Varghese N."/>
            <person name="Submissions S."/>
        </authorList>
    </citation>
    <scope>NUCLEOTIDE SEQUENCE [LARGE SCALE GENOMIC DNA]</scope>
    <source>
        <strain evidence="7">DSM 26894</strain>
    </source>
</reference>
<accession>A0A1I6VIK6</accession>
<evidence type="ECO:0000256" key="5">
    <source>
        <dbReference type="PIRSR" id="PIRSR605493-1"/>
    </source>
</evidence>
<dbReference type="PANTHER" id="PTHR33254">
    <property type="entry name" value="4-HYDROXY-4-METHYL-2-OXOGLUTARATE ALDOLASE 3-RELATED"/>
    <property type="match status" value="1"/>
</dbReference>
<dbReference type="Gene3D" id="3.50.30.40">
    <property type="entry name" value="Ribonuclease E inhibitor RraA/RraA-like"/>
    <property type="match status" value="1"/>
</dbReference>
<dbReference type="EMBL" id="FOZW01000011">
    <property type="protein sequence ID" value="SFT13274.1"/>
    <property type="molecule type" value="Genomic_DNA"/>
</dbReference>
<dbReference type="SUPFAM" id="SSF89562">
    <property type="entry name" value="RraA-like"/>
    <property type="match status" value="1"/>
</dbReference>
<evidence type="ECO:0000313" key="6">
    <source>
        <dbReference type="EMBL" id="SFT13274.1"/>
    </source>
</evidence>
<evidence type="ECO:0000256" key="3">
    <source>
        <dbReference type="ARBA" id="ARBA00029596"/>
    </source>
</evidence>
<evidence type="ECO:0000256" key="4">
    <source>
        <dbReference type="ARBA" id="ARBA00030169"/>
    </source>
</evidence>
<evidence type="ECO:0000256" key="1">
    <source>
        <dbReference type="ARBA" id="ARBA00001968"/>
    </source>
</evidence>
<dbReference type="CDD" id="cd16841">
    <property type="entry name" value="RraA_family"/>
    <property type="match status" value="1"/>
</dbReference>
<organism evidence="6 7">
    <name type="scientific">Alloyangia pacifica</name>
    <dbReference type="NCBI Taxonomy" id="311180"/>
    <lineage>
        <taxon>Bacteria</taxon>
        <taxon>Pseudomonadati</taxon>
        <taxon>Pseudomonadota</taxon>
        <taxon>Alphaproteobacteria</taxon>
        <taxon>Rhodobacterales</taxon>
        <taxon>Roseobacteraceae</taxon>
        <taxon>Alloyangia</taxon>
    </lineage>
</organism>
<dbReference type="Proteomes" id="UP000199392">
    <property type="component" value="Unassembled WGS sequence"/>
</dbReference>
<feature type="binding site" evidence="5">
    <location>
        <position position="116"/>
    </location>
    <ligand>
        <name>substrate</name>
    </ligand>
</feature>
<dbReference type="InterPro" id="IPR005493">
    <property type="entry name" value="RraA/RraA-like"/>
</dbReference>
<keyword evidence="5" id="KW-0460">Magnesium</keyword>
<keyword evidence="7" id="KW-1185">Reference proteome</keyword>
<dbReference type="PANTHER" id="PTHR33254:SF4">
    <property type="entry name" value="4-HYDROXY-4-METHYL-2-OXOGLUTARATE ALDOLASE 3-RELATED"/>
    <property type="match status" value="1"/>
</dbReference>
<dbReference type="InterPro" id="IPR036704">
    <property type="entry name" value="RraA/RraA-like_sf"/>
</dbReference>
<dbReference type="NCBIfam" id="NF004850">
    <property type="entry name" value="PRK06201.1"/>
    <property type="match status" value="1"/>
</dbReference>
<feature type="binding site" evidence="5">
    <location>
        <begin position="94"/>
        <end position="97"/>
    </location>
    <ligand>
        <name>substrate</name>
    </ligand>
</feature>
<comment type="cofactor">
    <cofactor evidence="5">
        <name>Mg(2+)</name>
        <dbReference type="ChEBI" id="CHEBI:18420"/>
    </cofactor>
</comment>
<sequence>MTPTSFAAAQPADLELIAEFGKCAVANVSDNLDRLRGAIGLRPFHGAAPMAGRALTVKTAPGDNAYIHRALDLVQPGDVIVVDGAGYEDRALIGGIMVAIARKRGAAGFVLDGAIRDIDEIAGGDFPVFARNVIHLGPYKNGPGAINVPVTVGGMLVHPGDIILGDSDGIVAIRPDEAPATLAATQAQARKEAEILASIEAGTYTGAYAK</sequence>
<evidence type="ECO:0000256" key="2">
    <source>
        <dbReference type="ARBA" id="ARBA00016549"/>
    </source>
</evidence>